<name>A0A512P9I0_9CELL</name>
<dbReference type="InterPro" id="IPR018076">
    <property type="entry name" value="T2SS_GspF_dom"/>
</dbReference>
<evidence type="ECO:0000256" key="6">
    <source>
        <dbReference type="SAM" id="Phobius"/>
    </source>
</evidence>
<evidence type="ECO:0000313" key="9">
    <source>
        <dbReference type="Proteomes" id="UP000321798"/>
    </source>
</evidence>
<evidence type="ECO:0000256" key="1">
    <source>
        <dbReference type="ARBA" id="ARBA00004651"/>
    </source>
</evidence>
<organism evidence="8 9">
    <name type="scientific">Cellulomonas soli</name>
    <dbReference type="NCBI Taxonomy" id="931535"/>
    <lineage>
        <taxon>Bacteria</taxon>
        <taxon>Bacillati</taxon>
        <taxon>Actinomycetota</taxon>
        <taxon>Actinomycetes</taxon>
        <taxon>Micrococcales</taxon>
        <taxon>Cellulomonadaceae</taxon>
        <taxon>Cellulomonas</taxon>
    </lineage>
</organism>
<evidence type="ECO:0000256" key="5">
    <source>
        <dbReference type="ARBA" id="ARBA00023136"/>
    </source>
</evidence>
<feature type="transmembrane region" description="Helical" evidence="6">
    <location>
        <begin position="6"/>
        <end position="25"/>
    </location>
</feature>
<proteinExistence type="predicted"/>
<feature type="transmembrane region" description="Helical" evidence="6">
    <location>
        <begin position="272"/>
        <end position="292"/>
    </location>
</feature>
<keyword evidence="3 6" id="KW-0812">Transmembrane</keyword>
<reference evidence="8 9" key="1">
    <citation type="submission" date="2019-07" db="EMBL/GenBank/DDBJ databases">
        <title>Whole genome shotgun sequence of Cellulomonas soli NBRC 109434.</title>
        <authorList>
            <person name="Hosoyama A."/>
            <person name="Uohara A."/>
            <person name="Ohji S."/>
            <person name="Ichikawa N."/>
        </authorList>
    </citation>
    <scope>NUCLEOTIDE SEQUENCE [LARGE SCALE GENOMIC DNA]</scope>
    <source>
        <strain evidence="8 9">NBRC 109434</strain>
    </source>
</reference>
<dbReference type="PANTHER" id="PTHR35007">
    <property type="entry name" value="INTEGRAL MEMBRANE PROTEIN-RELATED"/>
    <property type="match status" value="1"/>
</dbReference>
<dbReference type="GO" id="GO:0005886">
    <property type="term" value="C:plasma membrane"/>
    <property type="evidence" value="ECO:0007669"/>
    <property type="project" value="UniProtKB-SubCell"/>
</dbReference>
<evidence type="ECO:0000259" key="7">
    <source>
        <dbReference type="Pfam" id="PF00482"/>
    </source>
</evidence>
<dbReference type="OrthoDB" id="5243064at2"/>
<feature type="transmembrane region" description="Helical" evidence="6">
    <location>
        <begin position="122"/>
        <end position="139"/>
    </location>
</feature>
<comment type="caution">
    <text evidence="8">The sequence shown here is derived from an EMBL/GenBank/DDBJ whole genome shotgun (WGS) entry which is preliminary data.</text>
</comment>
<gene>
    <name evidence="8" type="ORF">CSO01_05660</name>
</gene>
<keyword evidence="5 6" id="KW-0472">Membrane</keyword>
<dbReference type="Proteomes" id="UP000321798">
    <property type="component" value="Unassembled WGS sequence"/>
</dbReference>
<dbReference type="AlphaFoldDB" id="A0A512P9I0"/>
<keyword evidence="9" id="KW-1185">Reference proteome</keyword>
<feature type="transmembrane region" description="Helical" evidence="6">
    <location>
        <begin position="96"/>
        <end position="116"/>
    </location>
</feature>
<dbReference type="EMBL" id="BKAL01000002">
    <property type="protein sequence ID" value="GEP67851.1"/>
    <property type="molecule type" value="Genomic_DNA"/>
</dbReference>
<keyword evidence="4 6" id="KW-1133">Transmembrane helix</keyword>
<evidence type="ECO:0000256" key="3">
    <source>
        <dbReference type="ARBA" id="ARBA00022692"/>
    </source>
</evidence>
<protein>
    <submittedName>
        <fullName evidence="8">Membrane protein</fullName>
    </submittedName>
</protein>
<dbReference type="Pfam" id="PF00482">
    <property type="entry name" value="T2SSF"/>
    <property type="match status" value="1"/>
</dbReference>
<keyword evidence="2" id="KW-1003">Cell membrane</keyword>
<sequence length="298" mass="30877">MTGTWLVLLAGGLIGGGLVVASAGLSPARPDLADAVHRLLPTDRGARPPAPVASGRLAGLQARVLPGAVRAFGLRRYVADLHMVQMAPETLAARKIGYALLGLAFPAVMSALMLLAGTRLPFALPALAGLVLGGLFFWLPDLTLRQNATAARATLREATCVFLELVAMERLADAGPTEALDRAAGIGGSREFARIRDALLRAELAGQPSWNGLSDLAGATGVTELADAADIMRLAGRDGAAVYSTLRARASSLRTQLLATATAKANAASEHMVVPVSLLGLCFMALLGYPAFVRILLA</sequence>
<dbReference type="PANTHER" id="PTHR35007:SF1">
    <property type="entry name" value="PILUS ASSEMBLY PROTEIN"/>
    <property type="match status" value="1"/>
</dbReference>
<accession>A0A512P9I0</accession>
<dbReference type="RefSeq" id="WP_146951642.1">
    <property type="nucleotide sequence ID" value="NZ_BAABBJ010000015.1"/>
</dbReference>
<evidence type="ECO:0000313" key="8">
    <source>
        <dbReference type="EMBL" id="GEP67851.1"/>
    </source>
</evidence>
<evidence type="ECO:0000256" key="4">
    <source>
        <dbReference type="ARBA" id="ARBA00022989"/>
    </source>
</evidence>
<comment type="subcellular location">
    <subcellularLocation>
        <location evidence="1">Cell membrane</location>
        <topology evidence="1">Multi-pass membrane protein</topology>
    </subcellularLocation>
</comment>
<feature type="domain" description="Type II secretion system protein GspF" evidence="7">
    <location>
        <begin position="162"/>
        <end position="290"/>
    </location>
</feature>
<evidence type="ECO:0000256" key="2">
    <source>
        <dbReference type="ARBA" id="ARBA00022475"/>
    </source>
</evidence>